<protein>
    <submittedName>
        <fullName evidence="3">Uncharacterized protein</fullName>
    </submittedName>
</protein>
<feature type="compositionally biased region" description="Polar residues" evidence="2">
    <location>
        <begin position="278"/>
        <end position="287"/>
    </location>
</feature>
<feature type="compositionally biased region" description="Polar residues" evidence="2">
    <location>
        <begin position="360"/>
        <end position="388"/>
    </location>
</feature>
<dbReference type="OrthoDB" id="3650389at2759"/>
<feature type="compositionally biased region" description="Basic and acidic residues" evidence="2">
    <location>
        <begin position="261"/>
        <end position="275"/>
    </location>
</feature>
<feature type="coiled-coil region" evidence="1">
    <location>
        <begin position="402"/>
        <end position="429"/>
    </location>
</feature>
<reference evidence="3" key="1">
    <citation type="journal article" date="2020" name="Stud. Mycol.">
        <title>101 Dothideomycetes genomes: a test case for predicting lifestyles and emergence of pathogens.</title>
        <authorList>
            <person name="Haridas S."/>
            <person name="Albert R."/>
            <person name="Binder M."/>
            <person name="Bloem J."/>
            <person name="Labutti K."/>
            <person name="Salamov A."/>
            <person name="Andreopoulos B."/>
            <person name="Baker S."/>
            <person name="Barry K."/>
            <person name="Bills G."/>
            <person name="Bluhm B."/>
            <person name="Cannon C."/>
            <person name="Castanera R."/>
            <person name="Culley D."/>
            <person name="Daum C."/>
            <person name="Ezra D."/>
            <person name="Gonzalez J."/>
            <person name="Henrissat B."/>
            <person name="Kuo A."/>
            <person name="Liang C."/>
            <person name="Lipzen A."/>
            <person name="Lutzoni F."/>
            <person name="Magnuson J."/>
            <person name="Mondo S."/>
            <person name="Nolan M."/>
            <person name="Ohm R."/>
            <person name="Pangilinan J."/>
            <person name="Park H.-J."/>
            <person name="Ramirez L."/>
            <person name="Alfaro M."/>
            <person name="Sun H."/>
            <person name="Tritt A."/>
            <person name="Yoshinaga Y."/>
            <person name="Zwiers L.-H."/>
            <person name="Turgeon B."/>
            <person name="Goodwin S."/>
            <person name="Spatafora J."/>
            <person name="Crous P."/>
            <person name="Grigoriev I."/>
        </authorList>
    </citation>
    <scope>NUCLEOTIDE SEQUENCE</scope>
    <source>
        <strain evidence="3">CBS 121410</strain>
    </source>
</reference>
<feature type="compositionally biased region" description="Low complexity" evidence="2">
    <location>
        <begin position="291"/>
        <end position="310"/>
    </location>
</feature>
<feature type="region of interest" description="Disordered" evidence="2">
    <location>
        <begin position="355"/>
        <end position="390"/>
    </location>
</feature>
<feature type="compositionally biased region" description="Polar residues" evidence="2">
    <location>
        <begin position="1"/>
        <end position="13"/>
    </location>
</feature>
<evidence type="ECO:0000256" key="1">
    <source>
        <dbReference type="SAM" id="Coils"/>
    </source>
</evidence>
<feature type="region of interest" description="Disordered" evidence="2">
    <location>
        <begin position="243"/>
        <end position="319"/>
    </location>
</feature>
<feature type="region of interest" description="Disordered" evidence="2">
    <location>
        <begin position="1"/>
        <end position="26"/>
    </location>
</feature>
<feature type="compositionally biased region" description="Polar residues" evidence="2">
    <location>
        <begin position="177"/>
        <end position="189"/>
    </location>
</feature>
<keyword evidence="1" id="KW-0175">Coiled coil</keyword>
<keyword evidence="4" id="KW-1185">Reference proteome</keyword>
<dbReference type="EMBL" id="ML978714">
    <property type="protein sequence ID" value="KAF2089515.1"/>
    <property type="molecule type" value="Genomic_DNA"/>
</dbReference>
<gene>
    <name evidence="3" type="ORF">K490DRAFT_55109</name>
</gene>
<evidence type="ECO:0000256" key="2">
    <source>
        <dbReference type="SAM" id="MobiDB-lite"/>
    </source>
</evidence>
<proteinExistence type="predicted"/>
<dbReference type="Proteomes" id="UP000799776">
    <property type="component" value="Unassembled WGS sequence"/>
</dbReference>
<accession>A0A6A5YCA4</accession>
<evidence type="ECO:0000313" key="3">
    <source>
        <dbReference type="EMBL" id="KAF2089515.1"/>
    </source>
</evidence>
<feature type="compositionally biased region" description="Polar residues" evidence="2">
    <location>
        <begin position="199"/>
        <end position="220"/>
    </location>
</feature>
<dbReference type="AlphaFoldDB" id="A0A6A5YCA4"/>
<name>A0A6A5YCA4_9PEZI</name>
<sequence>MPQASSPLNTAATPETGKDNRTSVSDGLKQREVWILSDGDGNYDTEVIDACLTKKGRQKSGKGHPSWKLYMGHVQPFTDCPAKPENFPKWVYLDDKAAWEVYHSRTFNASQLRRFWPFDFSFAGRFPYQRLHRGRPVYKAGSSTEFRSVKIRGKEYWFHGSLPSPVEPKQPKRRSTPEPTTNSLATVLGSTRAIKQGGPATTQSEDSNSNETSTPEPSYTSHEDLDQQTSQNSMLVDHTSVHIKMQQSESRDDTSCPETSCGEKDQKLFGKDGIDRSGTPNATAEQRQSSKRAVASPSSSVSDYYGSPSSKTKRQRTVLVPYTRLQDGLKAENQALQEQYAGQKKEATNAFRSLAEHSTAKQNQSSKHTVASPSSSVSDRYGTPTNTPKRQRTMLIPYTVLQDTLKAENQALKEQLASAQETAVQLERYAIQKKEEVNAFRSLAQALYLSNLDQQEDLSRVHTEVKGLYEELNAMKERVKLSLKPIEKLHSRSERTIVEQEKDFTQKGMKEAWDKFVREALNE</sequence>
<evidence type="ECO:0000313" key="4">
    <source>
        <dbReference type="Proteomes" id="UP000799776"/>
    </source>
</evidence>
<feature type="region of interest" description="Disordered" evidence="2">
    <location>
        <begin position="160"/>
        <end position="229"/>
    </location>
</feature>
<organism evidence="3 4">
    <name type="scientific">Saccharata proteae CBS 121410</name>
    <dbReference type="NCBI Taxonomy" id="1314787"/>
    <lineage>
        <taxon>Eukaryota</taxon>
        <taxon>Fungi</taxon>
        <taxon>Dikarya</taxon>
        <taxon>Ascomycota</taxon>
        <taxon>Pezizomycotina</taxon>
        <taxon>Dothideomycetes</taxon>
        <taxon>Dothideomycetes incertae sedis</taxon>
        <taxon>Botryosphaeriales</taxon>
        <taxon>Saccharataceae</taxon>
        <taxon>Saccharata</taxon>
    </lineage>
</organism>